<evidence type="ECO:0000313" key="1">
    <source>
        <dbReference type="EMBL" id="CAM9179843.1"/>
    </source>
</evidence>
<name>A0ACB1KG07_RANTA</name>
<dbReference type="EMBL" id="CATOBB020000663">
    <property type="protein sequence ID" value="CAM9179843.1"/>
    <property type="molecule type" value="Genomic_DNA"/>
</dbReference>
<dbReference type="Proteomes" id="UP001162501">
    <property type="component" value="Unassembled WGS sequence"/>
</dbReference>
<proteinExistence type="predicted"/>
<sequence length="129" mass="14656">MRWKDAVLHRAVGMPSWQDKHGKMAMKRWVYGVVCNLADPAPARNSVLKDPAGMSWKKEDLLRRQMSVRSKTTVLLLHIRPSVLSTYIAFQTRPKLNIRMLSVMFCCFKRSGPCIEGGPSQDSCESVYA</sequence>
<gene>
    <name evidence="1" type="ORF">MRATA1EN22A_LOCUS29497</name>
</gene>
<accession>A0ACB1KG07</accession>
<protein>
    <submittedName>
        <fullName evidence="1">Uncharacterized protein</fullName>
    </submittedName>
</protein>
<evidence type="ECO:0000313" key="2">
    <source>
        <dbReference type="Proteomes" id="UP001162501"/>
    </source>
</evidence>
<organism evidence="1 2">
    <name type="scientific">Rangifer tarandus platyrhynchus</name>
    <name type="common">Svalbard reindeer</name>
    <dbReference type="NCBI Taxonomy" id="3082113"/>
    <lineage>
        <taxon>Eukaryota</taxon>
        <taxon>Metazoa</taxon>
        <taxon>Chordata</taxon>
        <taxon>Craniata</taxon>
        <taxon>Vertebrata</taxon>
        <taxon>Euteleostomi</taxon>
        <taxon>Mammalia</taxon>
        <taxon>Eutheria</taxon>
        <taxon>Laurasiatheria</taxon>
        <taxon>Artiodactyla</taxon>
        <taxon>Ruminantia</taxon>
        <taxon>Pecora</taxon>
        <taxon>Cervidae</taxon>
        <taxon>Odocoileinae</taxon>
        <taxon>Rangifer</taxon>
    </lineage>
</organism>
<reference evidence="1" key="1">
    <citation type="submission" date="2025-03" db="EMBL/GenBank/DDBJ databases">
        <authorList>
            <consortium name="ELIXIR-Norway"/>
            <consortium name="Elixir Norway"/>
        </authorList>
    </citation>
    <scope>NUCLEOTIDE SEQUENCE</scope>
</reference>
<comment type="caution">
    <text evidence="1">The sequence shown here is derived from an EMBL/GenBank/DDBJ whole genome shotgun (WGS) entry which is preliminary data.</text>
</comment>